<feature type="compositionally biased region" description="Basic residues" evidence="1">
    <location>
        <begin position="11"/>
        <end position="21"/>
    </location>
</feature>
<dbReference type="AlphaFoldDB" id="A0A1C4XCG0"/>
<feature type="compositionally biased region" description="Basic and acidic residues" evidence="1">
    <location>
        <begin position="1"/>
        <end position="10"/>
    </location>
</feature>
<evidence type="ECO:0000256" key="1">
    <source>
        <dbReference type="SAM" id="MobiDB-lite"/>
    </source>
</evidence>
<gene>
    <name evidence="2" type="ORF">GA0070215_10753</name>
</gene>
<reference evidence="3" key="1">
    <citation type="submission" date="2016-06" db="EMBL/GenBank/DDBJ databases">
        <authorList>
            <person name="Varghese N."/>
        </authorList>
    </citation>
    <scope>NUCLEOTIDE SEQUENCE [LARGE SCALE GENOMIC DNA]</scope>
    <source>
        <strain evidence="3">DSM 45555</strain>
    </source>
</reference>
<name>A0A1C4XCG0_9ACTN</name>
<dbReference type="Proteomes" id="UP000198551">
    <property type="component" value="Unassembled WGS sequence"/>
</dbReference>
<accession>A0A1C4XCG0</accession>
<proteinExistence type="predicted"/>
<dbReference type="EMBL" id="FMCV01000007">
    <property type="protein sequence ID" value="SCF06166.1"/>
    <property type="molecule type" value="Genomic_DNA"/>
</dbReference>
<protein>
    <submittedName>
        <fullName evidence="2">Uncharacterized protein</fullName>
    </submittedName>
</protein>
<feature type="region of interest" description="Disordered" evidence="1">
    <location>
        <begin position="1"/>
        <end position="48"/>
    </location>
</feature>
<evidence type="ECO:0000313" key="2">
    <source>
        <dbReference type="EMBL" id="SCF06166.1"/>
    </source>
</evidence>
<evidence type="ECO:0000313" key="3">
    <source>
        <dbReference type="Proteomes" id="UP000198551"/>
    </source>
</evidence>
<organism evidence="2 3">
    <name type="scientific">Micromonospora marina</name>
    <dbReference type="NCBI Taxonomy" id="307120"/>
    <lineage>
        <taxon>Bacteria</taxon>
        <taxon>Bacillati</taxon>
        <taxon>Actinomycetota</taxon>
        <taxon>Actinomycetes</taxon>
        <taxon>Micromonosporales</taxon>
        <taxon>Micromonosporaceae</taxon>
        <taxon>Micromonospora</taxon>
    </lineage>
</organism>
<sequence>MRPSCRDQVRRRGGSTRRGHHPASPMTKEAAGVGQLVSGRHGGAATGRRPDLAYVLMPDAPPVRWLPGDDGGLVRASAAARTKARIRAVSPPLRHTGA</sequence>
<keyword evidence="3" id="KW-1185">Reference proteome</keyword>